<comment type="caution">
    <text evidence="2">The sequence shown here is derived from an EMBL/GenBank/DDBJ whole genome shotgun (WGS) entry which is preliminary data.</text>
</comment>
<protein>
    <recommendedName>
        <fullName evidence="4">WW domain-containing protein</fullName>
    </recommendedName>
</protein>
<dbReference type="AlphaFoldDB" id="A0A9P3GH26"/>
<gene>
    <name evidence="2" type="ORF">PsYK624_109660</name>
</gene>
<reference evidence="2 3" key="1">
    <citation type="submission" date="2021-08" db="EMBL/GenBank/DDBJ databases">
        <title>Draft Genome Sequence of Phanerochaete sordida strain YK-624.</title>
        <authorList>
            <person name="Mori T."/>
            <person name="Dohra H."/>
            <person name="Suzuki T."/>
            <person name="Kawagishi H."/>
            <person name="Hirai H."/>
        </authorList>
    </citation>
    <scope>NUCLEOTIDE SEQUENCE [LARGE SCALE GENOMIC DNA]</scope>
    <source>
        <strain evidence="2 3">YK-624</strain>
    </source>
</reference>
<dbReference type="OrthoDB" id="2657661at2759"/>
<evidence type="ECO:0008006" key="4">
    <source>
        <dbReference type="Google" id="ProtNLM"/>
    </source>
</evidence>
<keyword evidence="1" id="KW-0472">Membrane</keyword>
<keyword evidence="1" id="KW-0812">Transmembrane</keyword>
<keyword evidence="3" id="KW-1185">Reference proteome</keyword>
<evidence type="ECO:0000313" key="2">
    <source>
        <dbReference type="EMBL" id="GJE94793.1"/>
    </source>
</evidence>
<dbReference type="EMBL" id="BPQB01000043">
    <property type="protein sequence ID" value="GJE94793.1"/>
    <property type="molecule type" value="Genomic_DNA"/>
</dbReference>
<organism evidence="2 3">
    <name type="scientific">Phanerochaete sordida</name>
    <dbReference type="NCBI Taxonomy" id="48140"/>
    <lineage>
        <taxon>Eukaryota</taxon>
        <taxon>Fungi</taxon>
        <taxon>Dikarya</taxon>
        <taxon>Basidiomycota</taxon>
        <taxon>Agaricomycotina</taxon>
        <taxon>Agaricomycetes</taxon>
        <taxon>Polyporales</taxon>
        <taxon>Phanerochaetaceae</taxon>
        <taxon>Phanerochaete</taxon>
    </lineage>
</organism>
<keyword evidence="1" id="KW-1133">Transmembrane helix</keyword>
<evidence type="ECO:0000313" key="3">
    <source>
        <dbReference type="Proteomes" id="UP000703269"/>
    </source>
</evidence>
<accession>A0A9P3GH26</accession>
<name>A0A9P3GH26_9APHY</name>
<dbReference type="Proteomes" id="UP000703269">
    <property type="component" value="Unassembled WGS sequence"/>
</dbReference>
<proteinExistence type="predicted"/>
<feature type="transmembrane region" description="Helical" evidence="1">
    <location>
        <begin position="470"/>
        <end position="494"/>
    </location>
</feature>
<sequence length="586" mass="66970">MSQVVPGTPDVPTIVLEHDSAAVTERHSTAAPSEPVVFVDRIFKPVMPDHIYDLQYKRSHQIGRSSQSTVIVRPYNVVKYWNDEQWASSTASVQHPCDMQDSDDRPLMDDWQALTSPEGRPYFYCAAQKCYTQTYLPAETSALMHEVVAKAKALRESLLEQHRDSMTTELFLEFHPFEERWVYYFADTERRTIFWIQDISLDKIIQSNPRFVVSHGHLSLQLEAQYWLHIEMFSHDRKVARELLDEVKDLLVLGYHDMMTSSTSTAPYSKESIRDALDGLDRVRVGECRGIGVWAIARYMHTIKREMFIHYYGQQGARLNRDQSVYDDSIHKERSNLFLLGSPLLFFMPDVYIRKLEEMYVDETINVTPWNSFWDDMRRDWERATTPVTVLLSTNVGFLAIQSIDAASGAPHRSVAQIASYASTILSLACYIICWTLSRQHPPGSNNTAEAAIVYLAKREQSILGLEADALIYSLPTALFTWSMLTFLVSMTWICFAGTDAITRSLIAILLFVMTGVVIGVLHADWGAIAPADDSLVRRFWRGITSFSQRLYENVWTNLVDAARCCCLKRHRPSILPTTSLSEKST</sequence>
<evidence type="ECO:0000256" key="1">
    <source>
        <dbReference type="SAM" id="Phobius"/>
    </source>
</evidence>
<feature type="transmembrane region" description="Helical" evidence="1">
    <location>
        <begin position="506"/>
        <end position="529"/>
    </location>
</feature>